<evidence type="ECO:0000256" key="1">
    <source>
        <dbReference type="SAM" id="Phobius"/>
    </source>
</evidence>
<sequence>MDYVIEKLEFILRAVQGVAGVYAAVMLAVMGYHYMTKNRQKLDEAQDGIKNVVIGFMIVVGAEAIIQWLQ</sequence>
<dbReference type="KEGG" id="thl:TEH_20450"/>
<dbReference type="RefSeq" id="WP_014125412.1">
    <property type="nucleotide sequence ID" value="NC_016052.1"/>
</dbReference>
<feature type="transmembrane region" description="Helical" evidence="1">
    <location>
        <begin position="52"/>
        <end position="69"/>
    </location>
</feature>
<dbReference type="Proteomes" id="UP000002663">
    <property type="component" value="Chromosome"/>
</dbReference>
<dbReference type="InterPro" id="IPR043993">
    <property type="entry name" value="T4SS_pilin"/>
</dbReference>
<keyword evidence="1" id="KW-1133">Transmembrane helix</keyword>
<evidence type="ECO:0000313" key="2">
    <source>
        <dbReference type="EMBL" id="BAK95372.1"/>
    </source>
</evidence>
<keyword evidence="1" id="KW-0472">Membrane</keyword>
<organism evidence="2 3">
    <name type="scientific">Tetragenococcus halophilus (strain DSM 20338 / JCM 20259 / NCIMB 9735 / NBRC 12172)</name>
    <name type="common">Pediococcus halophilus</name>
    <dbReference type="NCBI Taxonomy" id="945021"/>
    <lineage>
        <taxon>Bacteria</taxon>
        <taxon>Bacillati</taxon>
        <taxon>Bacillota</taxon>
        <taxon>Bacilli</taxon>
        <taxon>Lactobacillales</taxon>
        <taxon>Enterococcaceae</taxon>
        <taxon>Tetragenococcus</taxon>
    </lineage>
</organism>
<proteinExistence type="predicted"/>
<gene>
    <name evidence="2" type="ordered locus">TEH_20450</name>
</gene>
<dbReference type="Pfam" id="PF18895">
    <property type="entry name" value="T4SS_pilin"/>
    <property type="match status" value="1"/>
</dbReference>
<reference evidence="2 3" key="1">
    <citation type="submission" date="2011-01" db="EMBL/GenBank/DDBJ databases">
        <title>Whole genome sequence of Tetragenococcus halophilus NBRC 12172.</title>
        <authorList>
            <person name="Nakazawa H."/>
            <person name="Omata S."/>
            <person name="Koga C."/>
            <person name="Watanabe Y."/>
            <person name="Katano Y."/>
            <person name="Ito N."/>
            <person name="Tsukatani N."/>
            <person name="Ankai A."/>
            <person name="Oguchi A."/>
            <person name="Fukui S."/>
            <person name="Yashiro I."/>
            <person name="Kamata S."/>
            <person name="Hashimoto Y."/>
            <person name="Yamazaki J."/>
            <person name="Taguchi H."/>
            <person name="Tanaka A."/>
            <person name="Koyama T."/>
            <person name="Ichige A."/>
            <person name="Hanya Y."/>
            <person name="Tanikawa S."/>
            <person name="Yamazaki S."/>
            <person name="Fujita N."/>
        </authorList>
    </citation>
    <scope>NUCLEOTIDE SEQUENCE [LARGE SCALE GENOMIC DNA]</scope>
    <source>
        <strain evidence="3">DSM 20338 / JCM 20259 / NCIMB 9735 / NBRC 12172</strain>
    </source>
</reference>
<name>A0AAN1VRR7_TETHN</name>
<accession>A0AAN1VRR7</accession>
<dbReference type="AlphaFoldDB" id="A0AAN1VRR7"/>
<feature type="transmembrane region" description="Helical" evidence="1">
    <location>
        <begin position="12"/>
        <end position="32"/>
    </location>
</feature>
<protein>
    <submittedName>
        <fullName evidence="2">Uncharacterized protein</fullName>
    </submittedName>
</protein>
<dbReference type="EMBL" id="AP012046">
    <property type="protein sequence ID" value="BAK95372.1"/>
    <property type="molecule type" value="Genomic_DNA"/>
</dbReference>
<keyword evidence="1" id="KW-0812">Transmembrane</keyword>
<evidence type="ECO:0000313" key="3">
    <source>
        <dbReference type="Proteomes" id="UP000002663"/>
    </source>
</evidence>